<comment type="caution">
    <text evidence="4">The sequence shown here is derived from an EMBL/GenBank/DDBJ whole genome shotgun (WGS) entry which is preliminary data.</text>
</comment>
<evidence type="ECO:0000259" key="2">
    <source>
        <dbReference type="Pfam" id="PF01551"/>
    </source>
</evidence>
<dbReference type="Pfam" id="PF18421">
    <property type="entry name" value="Peptidase_M23_N"/>
    <property type="match status" value="1"/>
</dbReference>
<dbReference type="SUPFAM" id="SSF51261">
    <property type="entry name" value="Duplicated hybrid motif"/>
    <property type="match status" value="1"/>
</dbReference>
<dbReference type="InterPro" id="IPR040487">
    <property type="entry name" value="Peptidase_M23_N"/>
</dbReference>
<dbReference type="OrthoDB" id="9805070at2"/>
<dbReference type="RefSeq" id="WP_058528630.1">
    <property type="nucleotide sequence ID" value="NZ_CAAAHZ010000007.1"/>
</dbReference>
<dbReference type="Gene3D" id="2.70.70.10">
    <property type="entry name" value="Glucose Permease (Domain IIA)"/>
    <property type="match status" value="1"/>
</dbReference>
<feature type="domain" description="M23ase beta-sheet core" evidence="2">
    <location>
        <begin position="175"/>
        <end position="269"/>
    </location>
</feature>
<proteinExistence type="predicted"/>
<reference evidence="4 5" key="1">
    <citation type="submission" date="2015-11" db="EMBL/GenBank/DDBJ databases">
        <title>Genomic analysis of 38 Legionella species identifies large and diverse effector repertoires.</title>
        <authorList>
            <person name="Burstein D."/>
            <person name="Amaro F."/>
            <person name="Zusman T."/>
            <person name="Lifshitz Z."/>
            <person name="Cohen O."/>
            <person name="Gilbert J.A."/>
            <person name="Pupko T."/>
            <person name="Shuman H.A."/>
            <person name="Segal G."/>
        </authorList>
    </citation>
    <scope>NUCLEOTIDE SEQUENCE [LARGE SCALE GENOMIC DNA]</scope>
    <source>
        <strain evidence="4 5">ATCC 49505</strain>
    </source>
</reference>
<dbReference type="Proteomes" id="UP000054997">
    <property type="component" value="Unassembled WGS sequence"/>
</dbReference>
<keyword evidence="1" id="KW-0732">Signal</keyword>
<dbReference type="CDD" id="cd12797">
    <property type="entry name" value="M23_peptidase"/>
    <property type="match status" value="1"/>
</dbReference>
<evidence type="ECO:0000259" key="3">
    <source>
        <dbReference type="Pfam" id="PF18421"/>
    </source>
</evidence>
<dbReference type="InterPro" id="IPR011055">
    <property type="entry name" value="Dup_hybrid_motif"/>
</dbReference>
<evidence type="ECO:0000313" key="4">
    <source>
        <dbReference type="EMBL" id="KTD22398.1"/>
    </source>
</evidence>
<dbReference type="PATRIC" id="fig|45068.5.peg.662"/>
<dbReference type="EMBL" id="LNYK01000010">
    <property type="protein sequence ID" value="KTD22398.1"/>
    <property type="molecule type" value="Genomic_DNA"/>
</dbReference>
<feature type="chain" id="PRO_5006914992" evidence="1">
    <location>
        <begin position="24"/>
        <end position="291"/>
    </location>
</feature>
<dbReference type="InterPro" id="IPR016047">
    <property type="entry name" value="M23ase_b-sheet_dom"/>
</dbReference>
<feature type="domain" description="Peptidase family M23 N-terminal" evidence="3">
    <location>
        <begin position="29"/>
        <end position="101"/>
    </location>
</feature>
<accession>A0A0W0VQI3</accession>
<dbReference type="STRING" id="45068.Llon_0616"/>
<evidence type="ECO:0000313" key="5">
    <source>
        <dbReference type="Proteomes" id="UP000054997"/>
    </source>
</evidence>
<keyword evidence="5" id="KW-1185">Reference proteome</keyword>
<dbReference type="InterPro" id="IPR050570">
    <property type="entry name" value="Cell_wall_metabolism_enzyme"/>
</dbReference>
<dbReference type="PANTHER" id="PTHR21666:SF285">
    <property type="entry name" value="M23 FAMILY METALLOPEPTIDASE"/>
    <property type="match status" value="1"/>
</dbReference>
<protein>
    <submittedName>
        <fullName evidence="4">Peptidase, M23/M37 family</fullName>
    </submittedName>
</protein>
<sequence length="291" mass="32575">MNFANKLISSWALFLFSTGSIYAANLPENHAVNGGLTIVPIDIKEKPEVFYKNCRIAVTESPKPNQWLLVVGVPLDNKNPIQELEMIKPHRGSIPFHVSNKYYPTQSLTISNQRKVDPLKADRKRIEDEKKRMADIFAQYSGENPFKESFSAPVHGPISSLFGLKRVYNKKPRAPHTGLDVAAPENSPVKTISRGTVVDVHDYFFTGNTVIVDHGMGIFSLYAHLKDTHVEKGQKLKKGDLIGTVGMTGRVTGPHLHWSMIMNETFVDPLLFVSAQEIRTISEKPQKKDGQ</sequence>
<dbReference type="AlphaFoldDB" id="A0A0W0VQI3"/>
<evidence type="ECO:0000256" key="1">
    <source>
        <dbReference type="SAM" id="SignalP"/>
    </source>
</evidence>
<gene>
    <name evidence="4" type="ORF">Llon_0616</name>
</gene>
<dbReference type="GO" id="GO:0004222">
    <property type="term" value="F:metalloendopeptidase activity"/>
    <property type="evidence" value="ECO:0007669"/>
    <property type="project" value="TreeGrafter"/>
</dbReference>
<name>A0A0W0VQI3_9GAMM</name>
<organism evidence="4 5">
    <name type="scientific">Legionella londiniensis</name>
    <dbReference type="NCBI Taxonomy" id="45068"/>
    <lineage>
        <taxon>Bacteria</taxon>
        <taxon>Pseudomonadati</taxon>
        <taxon>Pseudomonadota</taxon>
        <taxon>Gammaproteobacteria</taxon>
        <taxon>Legionellales</taxon>
        <taxon>Legionellaceae</taxon>
        <taxon>Legionella</taxon>
    </lineage>
</organism>
<dbReference type="Gene3D" id="2.60.40.1590">
    <property type="entry name" value="Peptidoglycan hydrolase domains"/>
    <property type="match status" value="1"/>
</dbReference>
<feature type="signal peptide" evidence="1">
    <location>
        <begin position="1"/>
        <end position="23"/>
    </location>
</feature>
<dbReference type="Pfam" id="PF01551">
    <property type="entry name" value="Peptidase_M23"/>
    <property type="match status" value="1"/>
</dbReference>
<dbReference type="PANTHER" id="PTHR21666">
    <property type="entry name" value="PEPTIDASE-RELATED"/>
    <property type="match status" value="1"/>
</dbReference>